<gene>
    <name evidence="1" type="ORF">F383_05871</name>
</gene>
<protein>
    <submittedName>
        <fullName evidence="1">Uncharacterized protein</fullName>
    </submittedName>
</protein>
<evidence type="ECO:0000313" key="2">
    <source>
        <dbReference type="Proteomes" id="UP000032142"/>
    </source>
</evidence>
<proteinExistence type="predicted"/>
<dbReference type="AlphaFoldDB" id="A0A0B0PNS3"/>
<sequence length="23" mass="2962">MSYCVRPRLGHWHRFEIYMEDHV</sequence>
<organism evidence="1 2">
    <name type="scientific">Gossypium arboreum</name>
    <name type="common">Tree cotton</name>
    <name type="synonym">Gossypium nanking</name>
    <dbReference type="NCBI Taxonomy" id="29729"/>
    <lineage>
        <taxon>Eukaryota</taxon>
        <taxon>Viridiplantae</taxon>
        <taxon>Streptophyta</taxon>
        <taxon>Embryophyta</taxon>
        <taxon>Tracheophyta</taxon>
        <taxon>Spermatophyta</taxon>
        <taxon>Magnoliopsida</taxon>
        <taxon>eudicotyledons</taxon>
        <taxon>Gunneridae</taxon>
        <taxon>Pentapetalae</taxon>
        <taxon>rosids</taxon>
        <taxon>malvids</taxon>
        <taxon>Malvales</taxon>
        <taxon>Malvaceae</taxon>
        <taxon>Malvoideae</taxon>
        <taxon>Gossypium</taxon>
    </lineage>
</organism>
<reference evidence="2" key="1">
    <citation type="submission" date="2014-09" db="EMBL/GenBank/DDBJ databases">
        <authorList>
            <person name="Mudge J."/>
            <person name="Ramaraj T."/>
            <person name="Lindquist I.E."/>
            <person name="Bharti A.K."/>
            <person name="Sundararajan A."/>
            <person name="Cameron C.T."/>
            <person name="Woodward J.E."/>
            <person name="May G.D."/>
            <person name="Brubaker C."/>
            <person name="Broadhvest J."/>
            <person name="Wilkins T.A."/>
        </authorList>
    </citation>
    <scope>NUCLEOTIDE SEQUENCE</scope>
    <source>
        <strain evidence="2">cv. AKA8401</strain>
    </source>
</reference>
<keyword evidence="2" id="KW-1185">Reference proteome</keyword>
<accession>A0A0B0PNS3</accession>
<name>A0A0B0PNS3_GOSAR</name>
<dbReference type="EMBL" id="KN435067">
    <property type="protein sequence ID" value="KHG26094.1"/>
    <property type="molecule type" value="Genomic_DNA"/>
</dbReference>
<dbReference type="Proteomes" id="UP000032142">
    <property type="component" value="Unassembled WGS sequence"/>
</dbReference>
<evidence type="ECO:0000313" key="1">
    <source>
        <dbReference type="EMBL" id="KHG26094.1"/>
    </source>
</evidence>